<keyword evidence="1" id="KW-0132">Cell division</keyword>
<evidence type="ECO:0000313" key="2">
    <source>
        <dbReference type="Proteomes" id="UP000095085"/>
    </source>
</evidence>
<organism evidence="1 2">
    <name type="scientific">Hyphopichia burtonii NRRL Y-1933</name>
    <dbReference type="NCBI Taxonomy" id="984485"/>
    <lineage>
        <taxon>Eukaryota</taxon>
        <taxon>Fungi</taxon>
        <taxon>Dikarya</taxon>
        <taxon>Ascomycota</taxon>
        <taxon>Saccharomycotina</taxon>
        <taxon>Pichiomycetes</taxon>
        <taxon>Debaryomycetaceae</taxon>
        <taxon>Hyphopichia</taxon>
    </lineage>
</organism>
<name>A0A1E4RSB2_9ASCO</name>
<dbReference type="PANTHER" id="PTHR34065">
    <property type="entry name" value="CELL DIVISION CONTROL PROTEIN 14"/>
    <property type="match status" value="1"/>
</dbReference>
<dbReference type="Pfam" id="PF08045">
    <property type="entry name" value="CDC14"/>
    <property type="match status" value="1"/>
</dbReference>
<dbReference type="GO" id="GO:0051301">
    <property type="term" value="P:cell division"/>
    <property type="evidence" value="ECO:0007669"/>
    <property type="project" value="UniProtKB-KW"/>
</dbReference>
<keyword evidence="2" id="KW-1185">Reference proteome</keyword>
<reference evidence="2" key="1">
    <citation type="submission" date="2016-05" db="EMBL/GenBank/DDBJ databases">
        <title>Comparative genomics of biotechnologically important yeasts.</title>
        <authorList>
            <consortium name="DOE Joint Genome Institute"/>
            <person name="Riley R."/>
            <person name="Haridas S."/>
            <person name="Wolfe K.H."/>
            <person name="Lopes M.R."/>
            <person name="Hittinger C.T."/>
            <person name="Goker M."/>
            <person name="Salamov A."/>
            <person name="Wisecaver J."/>
            <person name="Long T.M."/>
            <person name="Aerts A.L."/>
            <person name="Barry K."/>
            <person name="Choi C."/>
            <person name="Clum A."/>
            <person name="Coughlan A.Y."/>
            <person name="Deshpande S."/>
            <person name="Douglass A.P."/>
            <person name="Hanson S.J."/>
            <person name="Klenk H.-P."/>
            <person name="Labutti K."/>
            <person name="Lapidus A."/>
            <person name="Lindquist E."/>
            <person name="Lipzen A."/>
            <person name="Meier-Kolthoff J.P."/>
            <person name="Ohm R.A."/>
            <person name="Otillar R.P."/>
            <person name="Pangilinan J."/>
            <person name="Peng Y."/>
            <person name="Rokas A."/>
            <person name="Rosa C.A."/>
            <person name="Scheuner C."/>
            <person name="Sibirny A.A."/>
            <person name="Slot J.C."/>
            <person name="Stielow J.B."/>
            <person name="Sun H."/>
            <person name="Kurtzman C.P."/>
            <person name="Blackwell M."/>
            <person name="Grigoriev I.V."/>
            <person name="Jeffries T.W."/>
        </authorList>
    </citation>
    <scope>NUCLEOTIDE SEQUENCE [LARGE SCALE GENOMIC DNA]</scope>
    <source>
        <strain evidence="2">NRRL Y-1933</strain>
    </source>
</reference>
<dbReference type="OrthoDB" id="5357220at2759"/>
<dbReference type="EMBL" id="KV454538">
    <property type="protein sequence ID" value="ODV70126.1"/>
    <property type="molecule type" value="Genomic_DNA"/>
</dbReference>
<dbReference type="GeneID" id="30992872"/>
<dbReference type="InterPro" id="IPR012535">
    <property type="entry name" value="Cell_div_Cdc14"/>
</dbReference>
<proteinExistence type="predicted"/>
<dbReference type="AlphaFoldDB" id="A0A1E4RSB2"/>
<dbReference type="STRING" id="984485.A0A1E4RSB2"/>
<accession>A0A1E4RSB2</accession>
<keyword evidence="1" id="KW-0131">Cell cycle</keyword>
<protein>
    <submittedName>
        <fullName evidence="1">Cell division control 14, SIN component</fullName>
    </submittedName>
</protein>
<sequence length="268" mass="30858">MRDTVLSIIDCLEDESTARIRVGLDDLDELLQQLVPYIRAWRQNPNGIKHPKLVQFESLQDLFESNITNALLLVYNYLLRHLDDASTPLRVYFPMILTANRLLQGILLIHPNSRNILSRAKNMKLILSGSSSHSNGNTNSISIEVSISFISLLIHILLKNLQNFRVFEDNDGCAIVIRKLELTTSISDTQPTSSPSLPNKIFNQQDLNFKIIEFLVFYLIDETEIFPHQNNTHNKLKIRSLKEKAEFFRPEFLGIDDLIEHLNHLKNL</sequence>
<dbReference type="Proteomes" id="UP000095085">
    <property type="component" value="Unassembled WGS sequence"/>
</dbReference>
<dbReference type="PANTHER" id="PTHR34065:SF1">
    <property type="entry name" value="CELL DIVISION CONTROL PROTEIN 14"/>
    <property type="match status" value="1"/>
</dbReference>
<gene>
    <name evidence="1" type="ORF">HYPBUDRAFT_104043</name>
</gene>
<dbReference type="RefSeq" id="XP_020079193.1">
    <property type="nucleotide sequence ID" value="XM_020218322.1"/>
</dbReference>
<evidence type="ECO:0000313" key="1">
    <source>
        <dbReference type="EMBL" id="ODV70126.1"/>
    </source>
</evidence>